<dbReference type="GeneID" id="37030180"/>
<dbReference type="EMBL" id="KZ819671">
    <property type="protein sequence ID" value="PWN26433.1"/>
    <property type="molecule type" value="Genomic_DNA"/>
</dbReference>
<dbReference type="RefSeq" id="XP_025361045.1">
    <property type="nucleotide sequence ID" value="XM_025508357.1"/>
</dbReference>
<proteinExistence type="inferred from homology"/>
<dbReference type="InterPro" id="IPR007872">
    <property type="entry name" value="DPH_MB_dom"/>
</dbReference>
<reference evidence="8 9" key="1">
    <citation type="journal article" date="2018" name="Mol. Biol. Evol.">
        <title>Broad Genomic Sampling Reveals a Smut Pathogenic Ancestry of the Fungal Clade Ustilaginomycotina.</title>
        <authorList>
            <person name="Kijpornyongpan T."/>
            <person name="Mondo S.J."/>
            <person name="Barry K."/>
            <person name="Sandor L."/>
            <person name="Lee J."/>
            <person name="Lipzen A."/>
            <person name="Pangilinan J."/>
            <person name="LaButti K."/>
            <person name="Hainaut M."/>
            <person name="Henrissat B."/>
            <person name="Grigoriev I.V."/>
            <person name="Spatafora J.W."/>
            <person name="Aime M.C."/>
        </authorList>
    </citation>
    <scope>NUCLEOTIDE SEQUENCE [LARGE SCALE GENOMIC DNA]</scope>
    <source>
        <strain evidence="8 9">MCA 5214</strain>
    </source>
</reference>
<dbReference type="InterPro" id="IPR036869">
    <property type="entry name" value="J_dom_sf"/>
</dbReference>
<evidence type="ECO:0000313" key="9">
    <source>
        <dbReference type="Proteomes" id="UP000245884"/>
    </source>
</evidence>
<dbReference type="AlphaFoldDB" id="A0A316URD3"/>
<dbReference type="Pfam" id="PF05207">
    <property type="entry name" value="Zn_ribbon_CSL"/>
    <property type="match status" value="1"/>
</dbReference>
<evidence type="ECO:0000259" key="7">
    <source>
        <dbReference type="PROSITE" id="PS51074"/>
    </source>
</evidence>
<dbReference type="InterPro" id="IPR050817">
    <property type="entry name" value="DjlA_DnaK_co-chaperone"/>
</dbReference>
<dbReference type="Pfam" id="PF00226">
    <property type="entry name" value="DnaJ"/>
    <property type="match status" value="1"/>
</dbReference>
<evidence type="ECO:0000256" key="4">
    <source>
        <dbReference type="ARBA" id="ARBA00022723"/>
    </source>
</evidence>
<evidence type="ECO:0000313" key="8">
    <source>
        <dbReference type="EMBL" id="PWN26433.1"/>
    </source>
</evidence>
<dbReference type="SUPFAM" id="SSF46565">
    <property type="entry name" value="Chaperone J-domain"/>
    <property type="match status" value="1"/>
</dbReference>
<dbReference type="SMART" id="SM00271">
    <property type="entry name" value="DnaJ"/>
    <property type="match status" value="1"/>
</dbReference>
<evidence type="ECO:0000256" key="2">
    <source>
        <dbReference type="ARBA" id="ARBA00006169"/>
    </source>
</evidence>
<dbReference type="GO" id="GO:0046872">
    <property type="term" value="F:metal ion binding"/>
    <property type="evidence" value="ECO:0007669"/>
    <property type="project" value="UniProtKB-KW"/>
</dbReference>
<keyword evidence="4" id="KW-0479">Metal-binding</keyword>
<keyword evidence="5" id="KW-0408">Iron</keyword>
<comment type="function">
    <text evidence="1">Required for the first step of diphthamide biosynthesis, the transfer of 3-amino-3-carboxypropyl from S-adenosyl-L-methionine to a histidine residue. Diphthamide is a post-translational modification of histidine which occurs in elongation factor 2.</text>
</comment>
<dbReference type="Proteomes" id="UP000245884">
    <property type="component" value="Unassembled WGS sequence"/>
</dbReference>
<feature type="domain" description="DPH-type MB" evidence="7">
    <location>
        <begin position="101"/>
        <end position="159"/>
    </location>
</feature>
<evidence type="ECO:0000256" key="5">
    <source>
        <dbReference type="ARBA" id="ARBA00023004"/>
    </source>
</evidence>
<feature type="domain" description="J" evidence="6">
    <location>
        <begin position="15"/>
        <end position="81"/>
    </location>
</feature>
<keyword evidence="9" id="KW-1185">Reference proteome</keyword>
<dbReference type="OrthoDB" id="445556at2759"/>
<sequence>MSNGSQAGEALDDKSHYEVMGLPLTASKAEVRARFLKLVRLHHPDKAGARSSSSSQVIHKLYTAHQVLSNDDSRALYDAELAQRRGTSLSPTSHTARPPRVSATLDLDTFEPTDEEAVRFEHPCRCGAKYIVSADDLMVEGFELVECSGCSEVVKVAWRDETDEDGRQGHE</sequence>
<gene>
    <name evidence="8" type="ORF">BDZ90DRAFT_261249</name>
</gene>
<accession>A0A316URD3</accession>
<dbReference type="PROSITE" id="PS50076">
    <property type="entry name" value="DNAJ_2"/>
    <property type="match status" value="1"/>
</dbReference>
<dbReference type="PANTHER" id="PTHR24074">
    <property type="entry name" value="CO-CHAPERONE PROTEIN DJLA"/>
    <property type="match status" value="1"/>
</dbReference>
<dbReference type="InterPro" id="IPR036671">
    <property type="entry name" value="DPH_MB_sf"/>
</dbReference>
<dbReference type="UniPathway" id="UPA00559"/>
<dbReference type="CDD" id="cd06257">
    <property type="entry name" value="DnaJ"/>
    <property type="match status" value="1"/>
</dbReference>
<organism evidence="8 9">
    <name type="scientific">Jaminaea rosea</name>
    <dbReference type="NCBI Taxonomy" id="1569628"/>
    <lineage>
        <taxon>Eukaryota</taxon>
        <taxon>Fungi</taxon>
        <taxon>Dikarya</taxon>
        <taxon>Basidiomycota</taxon>
        <taxon>Ustilaginomycotina</taxon>
        <taxon>Exobasidiomycetes</taxon>
        <taxon>Microstromatales</taxon>
        <taxon>Microstromatales incertae sedis</taxon>
        <taxon>Jaminaea</taxon>
    </lineage>
</organism>
<dbReference type="SUPFAM" id="SSF144217">
    <property type="entry name" value="CSL zinc finger"/>
    <property type="match status" value="1"/>
</dbReference>
<name>A0A316URD3_9BASI</name>
<evidence type="ECO:0000256" key="1">
    <source>
        <dbReference type="ARBA" id="ARBA00003474"/>
    </source>
</evidence>
<dbReference type="PRINTS" id="PR00625">
    <property type="entry name" value="JDOMAIN"/>
</dbReference>
<evidence type="ECO:0000259" key="6">
    <source>
        <dbReference type="PROSITE" id="PS50076"/>
    </source>
</evidence>
<dbReference type="PROSITE" id="PS51074">
    <property type="entry name" value="DPH_MB"/>
    <property type="match status" value="1"/>
</dbReference>
<dbReference type="Gene3D" id="3.10.660.10">
    <property type="entry name" value="DPH Zinc finger"/>
    <property type="match status" value="1"/>
</dbReference>
<comment type="similarity">
    <text evidence="2">Belongs to the DPH4 family.</text>
</comment>
<dbReference type="GO" id="GO:0017183">
    <property type="term" value="P:protein histidyl modification to diphthamide"/>
    <property type="evidence" value="ECO:0007669"/>
    <property type="project" value="UniProtKB-UniPathway"/>
</dbReference>
<dbReference type="InterPro" id="IPR001623">
    <property type="entry name" value="DnaJ_domain"/>
</dbReference>
<protein>
    <recommendedName>
        <fullName evidence="3">Diphthamide biosynthesis protein 4</fullName>
    </recommendedName>
</protein>
<evidence type="ECO:0000256" key="3">
    <source>
        <dbReference type="ARBA" id="ARBA00021797"/>
    </source>
</evidence>
<dbReference type="Gene3D" id="1.10.287.110">
    <property type="entry name" value="DnaJ domain"/>
    <property type="match status" value="1"/>
</dbReference>
<dbReference type="STRING" id="1569628.A0A316URD3"/>